<reference evidence="1" key="2">
    <citation type="submission" date="2023-01" db="EMBL/GenBank/DDBJ databases">
        <title>Draft genome sequence of Maritalea porphyrae strain NBRC 107169.</title>
        <authorList>
            <person name="Sun Q."/>
            <person name="Mori K."/>
        </authorList>
    </citation>
    <scope>NUCLEOTIDE SEQUENCE</scope>
    <source>
        <strain evidence="1">NBRC 107169</strain>
    </source>
</reference>
<accession>A0ABQ5UPW0</accession>
<keyword evidence="2" id="KW-1185">Reference proteome</keyword>
<gene>
    <name evidence="1" type="ORF">GCM10007879_14210</name>
</gene>
<evidence type="ECO:0000313" key="1">
    <source>
        <dbReference type="EMBL" id="GLQ17172.1"/>
    </source>
</evidence>
<sequence>MTMPKTVPLSVRVSMEDADFIAQLNIEGAVTPSDKIRAIIANARLRQSEDQNYEVALHNARDQLASLNDAVGRLELEDQKHSELLALFTNWLSEAFAFVLSARHRLLNNLMTLEQFEHGISERTFRLIEAVARMGVTSQAPCYEKGIVRQGFNPLIELLDMIIEKLEKDTDNG</sequence>
<dbReference type="Proteomes" id="UP001161405">
    <property type="component" value="Unassembled WGS sequence"/>
</dbReference>
<proteinExistence type="predicted"/>
<protein>
    <submittedName>
        <fullName evidence="1">Uncharacterized protein</fullName>
    </submittedName>
</protein>
<organism evidence="1 2">
    <name type="scientific">Maritalea porphyrae</name>
    <dbReference type="NCBI Taxonomy" id="880732"/>
    <lineage>
        <taxon>Bacteria</taxon>
        <taxon>Pseudomonadati</taxon>
        <taxon>Pseudomonadota</taxon>
        <taxon>Alphaproteobacteria</taxon>
        <taxon>Hyphomicrobiales</taxon>
        <taxon>Devosiaceae</taxon>
        <taxon>Maritalea</taxon>
    </lineage>
</organism>
<evidence type="ECO:0000313" key="2">
    <source>
        <dbReference type="Proteomes" id="UP001161405"/>
    </source>
</evidence>
<comment type="caution">
    <text evidence="1">The sequence shown here is derived from an EMBL/GenBank/DDBJ whole genome shotgun (WGS) entry which is preliminary data.</text>
</comment>
<reference evidence="1" key="1">
    <citation type="journal article" date="2014" name="Int. J. Syst. Evol. Microbiol.">
        <title>Complete genome of a new Firmicutes species belonging to the dominant human colonic microbiota ('Ruminococcus bicirculans') reveals two chromosomes and a selective capacity to utilize plant glucans.</title>
        <authorList>
            <consortium name="NISC Comparative Sequencing Program"/>
            <person name="Wegmann U."/>
            <person name="Louis P."/>
            <person name="Goesmann A."/>
            <person name="Henrissat B."/>
            <person name="Duncan S.H."/>
            <person name="Flint H.J."/>
        </authorList>
    </citation>
    <scope>NUCLEOTIDE SEQUENCE</scope>
    <source>
        <strain evidence="1">NBRC 107169</strain>
    </source>
</reference>
<dbReference type="RefSeq" id="WP_284363123.1">
    <property type="nucleotide sequence ID" value="NZ_BSNI01000002.1"/>
</dbReference>
<dbReference type="EMBL" id="BSNI01000002">
    <property type="protein sequence ID" value="GLQ17172.1"/>
    <property type="molecule type" value="Genomic_DNA"/>
</dbReference>
<name>A0ABQ5UPW0_9HYPH</name>